<sequence length="160" mass="18477">MNFGVTIKRCGISASQKSLVIIYGKGLKTRRRKIHLPMLATSTVMETWTELQADENHNQFINLIPKAQLFRLLSILKDLCNGMNLTEALKRSKEVDSIRGDENLNCVDDDILERKKAVMDELFQQNRVLPTEPDFIYDKEVEFPEGSIETYSWDSDECEF</sequence>
<dbReference type="GO" id="GO:0005813">
    <property type="term" value="C:centrosome"/>
    <property type="evidence" value="ECO:0007669"/>
    <property type="project" value="TreeGrafter"/>
</dbReference>
<dbReference type="WBParaSite" id="TREG1_69710.1">
    <property type="protein sequence ID" value="TREG1_69710.1"/>
    <property type="gene ID" value="TREG1_69710"/>
</dbReference>
<dbReference type="GO" id="GO:0000922">
    <property type="term" value="C:spindle pole"/>
    <property type="evidence" value="ECO:0007669"/>
    <property type="project" value="TreeGrafter"/>
</dbReference>
<evidence type="ECO:0000256" key="8">
    <source>
        <dbReference type="ARBA" id="ARBA00023069"/>
    </source>
</evidence>
<reference evidence="11" key="1">
    <citation type="submission" date="2022-06" db="EMBL/GenBank/DDBJ databases">
        <authorList>
            <person name="Berger JAMES D."/>
            <person name="Berger JAMES D."/>
        </authorList>
    </citation>
    <scope>NUCLEOTIDE SEQUENCE [LARGE SCALE GENOMIC DNA]</scope>
</reference>
<evidence type="ECO:0000256" key="3">
    <source>
        <dbReference type="ARBA" id="ARBA00004186"/>
    </source>
</evidence>
<proteinExistence type="inferred from homology"/>
<dbReference type="GO" id="GO:0036064">
    <property type="term" value="C:ciliary basal body"/>
    <property type="evidence" value="ECO:0007669"/>
    <property type="project" value="TreeGrafter"/>
</dbReference>
<evidence type="ECO:0000256" key="5">
    <source>
        <dbReference type="ARBA" id="ARBA00022015"/>
    </source>
</evidence>
<evidence type="ECO:0000313" key="11">
    <source>
        <dbReference type="Proteomes" id="UP000050795"/>
    </source>
</evidence>
<comment type="similarity">
    <text evidence="4">Belongs to the CEP19 family.</text>
</comment>
<dbReference type="GO" id="GO:0005814">
    <property type="term" value="C:centriole"/>
    <property type="evidence" value="ECO:0007669"/>
    <property type="project" value="UniProtKB-SubCell"/>
</dbReference>
<evidence type="ECO:0000313" key="12">
    <source>
        <dbReference type="WBParaSite" id="TREG1_69710.1"/>
    </source>
</evidence>
<evidence type="ECO:0000256" key="1">
    <source>
        <dbReference type="ARBA" id="ARBA00004114"/>
    </source>
</evidence>
<keyword evidence="8" id="KW-0969">Cilium</keyword>
<protein>
    <recommendedName>
        <fullName evidence="5">Centrosomal protein of 19 kDa</fullName>
    </recommendedName>
</protein>
<dbReference type="InterPro" id="IPR029412">
    <property type="entry name" value="CEP19"/>
</dbReference>
<evidence type="ECO:0000256" key="10">
    <source>
        <dbReference type="ARBA" id="ARBA00023273"/>
    </source>
</evidence>
<dbReference type="PANTHER" id="PTHR31539:SF1">
    <property type="entry name" value="CENTROSOMAL PROTEIN OF 19 KDA"/>
    <property type="match status" value="1"/>
</dbReference>
<evidence type="ECO:0000256" key="2">
    <source>
        <dbReference type="ARBA" id="ARBA00004120"/>
    </source>
</evidence>
<organism evidence="11 12">
    <name type="scientific">Trichobilharzia regenti</name>
    <name type="common">Nasal bird schistosome</name>
    <dbReference type="NCBI Taxonomy" id="157069"/>
    <lineage>
        <taxon>Eukaryota</taxon>
        <taxon>Metazoa</taxon>
        <taxon>Spiralia</taxon>
        <taxon>Lophotrochozoa</taxon>
        <taxon>Platyhelminthes</taxon>
        <taxon>Trematoda</taxon>
        <taxon>Digenea</taxon>
        <taxon>Strigeidida</taxon>
        <taxon>Schistosomatoidea</taxon>
        <taxon>Schistosomatidae</taxon>
        <taxon>Trichobilharzia</taxon>
    </lineage>
</organism>
<dbReference type="PANTHER" id="PTHR31539">
    <property type="entry name" value="CENTROSOMAL PROTEIN OF 19K CEP19"/>
    <property type="match status" value="1"/>
</dbReference>
<evidence type="ECO:0000256" key="9">
    <source>
        <dbReference type="ARBA" id="ARBA00023212"/>
    </source>
</evidence>
<evidence type="ECO:0000256" key="4">
    <source>
        <dbReference type="ARBA" id="ARBA00009371"/>
    </source>
</evidence>
<keyword evidence="9" id="KW-0206">Cytoskeleton</keyword>
<dbReference type="AlphaFoldDB" id="A0AA85K7Z4"/>
<keyword evidence="7" id="KW-0970">Cilium biogenesis/degradation</keyword>
<reference evidence="12" key="2">
    <citation type="submission" date="2023-11" db="UniProtKB">
        <authorList>
            <consortium name="WormBaseParasite"/>
        </authorList>
    </citation>
    <scope>IDENTIFICATION</scope>
</reference>
<evidence type="ECO:0000256" key="6">
    <source>
        <dbReference type="ARBA" id="ARBA00022490"/>
    </source>
</evidence>
<dbReference type="Proteomes" id="UP000050795">
    <property type="component" value="Unassembled WGS sequence"/>
</dbReference>
<keyword evidence="10" id="KW-0966">Cell projection</keyword>
<keyword evidence="11" id="KW-1185">Reference proteome</keyword>
<dbReference type="Pfam" id="PF14933">
    <property type="entry name" value="CEP19"/>
    <property type="match status" value="1"/>
</dbReference>
<dbReference type="GO" id="GO:0097712">
    <property type="term" value="P:vesicle targeting, trans-Golgi to periciliary membrane compartment"/>
    <property type="evidence" value="ECO:0007669"/>
    <property type="project" value="TreeGrafter"/>
</dbReference>
<name>A0AA85K7Z4_TRIRE</name>
<dbReference type="GO" id="GO:0034454">
    <property type="term" value="P:microtubule anchoring at centrosome"/>
    <property type="evidence" value="ECO:0007669"/>
    <property type="project" value="TreeGrafter"/>
</dbReference>
<keyword evidence="6" id="KW-0963">Cytoplasm</keyword>
<comment type="subcellular location">
    <subcellularLocation>
        <location evidence="2">Cytoplasm</location>
        <location evidence="2">Cytoskeleton</location>
        <location evidence="2">Cilium basal body</location>
    </subcellularLocation>
    <subcellularLocation>
        <location evidence="1">Cytoplasm</location>
        <location evidence="1">Cytoskeleton</location>
        <location evidence="1">Microtubule organizing center</location>
        <location evidence="1">Centrosome</location>
        <location evidence="1">Centriole</location>
    </subcellularLocation>
    <subcellularLocation>
        <location evidence="3">Cytoplasm</location>
        <location evidence="3">Cytoskeleton</location>
        <location evidence="3">Spindle</location>
    </subcellularLocation>
</comment>
<accession>A0AA85K7Z4</accession>
<evidence type="ECO:0000256" key="7">
    <source>
        <dbReference type="ARBA" id="ARBA00022794"/>
    </source>
</evidence>